<evidence type="ECO:0000313" key="2">
    <source>
        <dbReference type="EMBL" id="OGK04277.1"/>
    </source>
</evidence>
<sequence length="77" mass="9325">MTILVYSLCSLAILKIIIDVVDHSNWIYYSFSVLIEQIMYLFIIAMIIRTYFKQREGRRELLQRRVQELNQKLNEVK</sequence>
<keyword evidence="1" id="KW-0472">Membrane</keyword>
<dbReference type="AlphaFoldDB" id="A0A1F7FCT0"/>
<dbReference type="Proteomes" id="UP000179243">
    <property type="component" value="Unassembled WGS sequence"/>
</dbReference>
<keyword evidence="1" id="KW-0812">Transmembrane</keyword>
<comment type="caution">
    <text evidence="2">The sequence shown here is derived from an EMBL/GenBank/DDBJ whole genome shotgun (WGS) entry which is preliminary data.</text>
</comment>
<protein>
    <submittedName>
        <fullName evidence="2">Uncharacterized protein</fullName>
    </submittedName>
</protein>
<accession>A0A1F7FCT0</accession>
<organism evidence="2 3">
    <name type="scientific">Candidatus Raymondbacteria bacterium RIFOXYD12_FULL_49_13</name>
    <dbReference type="NCBI Taxonomy" id="1817890"/>
    <lineage>
        <taxon>Bacteria</taxon>
        <taxon>Raymondiibacteriota</taxon>
    </lineage>
</organism>
<keyword evidence="1" id="KW-1133">Transmembrane helix</keyword>
<evidence type="ECO:0000313" key="3">
    <source>
        <dbReference type="Proteomes" id="UP000179243"/>
    </source>
</evidence>
<evidence type="ECO:0000256" key="1">
    <source>
        <dbReference type="SAM" id="Phobius"/>
    </source>
</evidence>
<dbReference type="EMBL" id="MFYX01000074">
    <property type="protein sequence ID" value="OGK04277.1"/>
    <property type="molecule type" value="Genomic_DNA"/>
</dbReference>
<feature type="transmembrane region" description="Helical" evidence="1">
    <location>
        <begin position="28"/>
        <end position="52"/>
    </location>
</feature>
<name>A0A1F7FCT0_UNCRA</name>
<proteinExistence type="predicted"/>
<reference evidence="2 3" key="1">
    <citation type="journal article" date="2016" name="Nat. Commun.">
        <title>Thousands of microbial genomes shed light on interconnected biogeochemical processes in an aquifer system.</title>
        <authorList>
            <person name="Anantharaman K."/>
            <person name="Brown C.T."/>
            <person name="Hug L.A."/>
            <person name="Sharon I."/>
            <person name="Castelle C.J."/>
            <person name="Probst A.J."/>
            <person name="Thomas B.C."/>
            <person name="Singh A."/>
            <person name="Wilkins M.J."/>
            <person name="Karaoz U."/>
            <person name="Brodie E.L."/>
            <person name="Williams K.H."/>
            <person name="Hubbard S.S."/>
            <person name="Banfield J.F."/>
        </authorList>
    </citation>
    <scope>NUCLEOTIDE SEQUENCE [LARGE SCALE GENOMIC DNA]</scope>
</reference>
<gene>
    <name evidence="2" type="ORF">A2519_18115</name>
</gene>